<organism evidence="1 2">
    <name type="scientific">Paraburkholderia domus</name>
    <dbReference type="NCBI Taxonomy" id="2793075"/>
    <lineage>
        <taxon>Bacteria</taxon>
        <taxon>Pseudomonadati</taxon>
        <taxon>Pseudomonadota</taxon>
        <taxon>Betaproteobacteria</taxon>
        <taxon>Burkholderiales</taxon>
        <taxon>Burkholderiaceae</taxon>
        <taxon>Paraburkholderia</taxon>
    </lineage>
</organism>
<proteinExistence type="predicted"/>
<comment type="caution">
    <text evidence="1">The sequence shown here is derived from an EMBL/GenBank/DDBJ whole genome shotgun (WGS) entry which is preliminary data.</text>
</comment>
<protein>
    <submittedName>
        <fullName evidence="1">Uncharacterized protein</fullName>
    </submittedName>
</protein>
<dbReference type="RefSeq" id="WP_201138585.1">
    <property type="nucleotide sequence ID" value="NZ_CAJNAS010000029.1"/>
</dbReference>
<accession>A0A9N8R4T7</accession>
<dbReference type="EMBL" id="CAJNAS010000029">
    <property type="protein sequence ID" value="CAE6958887.1"/>
    <property type="molecule type" value="Genomic_DNA"/>
</dbReference>
<gene>
    <name evidence="1" type="ORF">R70211_06790</name>
</gene>
<evidence type="ECO:0000313" key="2">
    <source>
        <dbReference type="Proteomes" id="UP000675121"/>
    </source>
</evidence>
<dbReference type="Proteomes" id="UP000675121">
    <property type="component" value="Unassembled WGS sequence"/>
</dbReference>
<reference evidence="1" key="1">
    <citation type="submission" date="2021-02" db="EMBL/GenBank/DDBJ databases">
        <authorList>
            <person name="Vanwijnsberghe S."/>
        </authorList>
    </citation>
    <scope>NUCLEOTIDE SEQUENCE</scope>
    <source>
        <strain evidence="1">R-70211</strain>
    </source>
</reference>
<name>A0A9N8R4T7_9BURK</name>
<keyword evidence="2" id="KW-1185">Reference proteome</keyword>
<dbReference type="AlphaFoldDB" id="A0A9N8R4T7"/>
<sequence>MNIRQREMRVIRSDHIRARALHEVARLREALSLIADMAETSTSAMTLPDIARIARTAIVGSTPADPHLGAEPEASKH</sequence>
<evidence type="ECO:0000313" key="1">
    <source>
        <dbReference type="EMBL" id="CAE6958887.1"/>
    </source>
</evidence>